<dbReference type="InterPro" id="IPR050228">
    <property type="entry name" value="Carboxylesterase_BioH"/>
</dbReference>
<dbReference type="RefSeq" id="WP_204509383.1">
    <property type="nucleotide sequence ID" value="NZ_QAON01000034.1"/>
</dbReference>
<dbReference type="Gene3D" id="3.40.50.1820">
    <property type="entry name" value="alpha/beta hydrolase"/>
    <property type="match status" value="1"/>
</dbReference>
<gene>
    <name evidence="2" type="ORF">C8N29_1344</name>
</gene>
<reference evidence="2 3" key="1">
    <citation type="submission" date="2018-04" db="EMBL/GenBank/DDBJ databases">
        <title>Genomic Encyclopedia of Archaeal and Bacterial Type Strains, Phase II (KMG-II): from individual species to whole genera.</title>
        <authorList>
            <person name="Goeker M."/>
        </authorList>
    </citation>
    <scope>NUCLEOTIDE SEQUENCE [LARGE SCALE GENOMIC DNA]</scope>
    <source>
        <strain evidence="2 3">DSM 5822</strain>
    </source>
</reference>
<dbReference type="InterPro" id="IPR029058">
    <property type="entry name" value="AB_hydrolase_fold"/>
</dbReference>
<dbReference type="EMBL" id="QAON01000034">
    <property type="protein sequence ID" value="PTQ86715.1"/>
    <property type="molecule type" value="Genomic_DNA"/>
</dbReference>
<proteinExistence type="predicted"/>
<evidence type="ECO:0000313" key="3">
    <source>
        <dbReference type="Proteomes" id="UP000244223"/>
    </source>
</evidence>
<protein>
    <submittedName>
        <fullName evidence="2">Pimeloyl-ACP methyl ester carboxylesterase</fullName>
    </submittedName>
</protein>
<name>A0A2T5ISC2_9GAMM</name>
<sequence>MSSLCVSETLVPTATSSAGMQLADVTRPENVTTITLDGHGDVQLVADRYGDVGAQPVIFLHGGGQTRHAWANTAASLACAGYCVWIVDCRGHGDSGWAADADYGLDAMIADLGHVVAATGGLPTIVGASMGGLTAMVAIGEGKVPTASRLVLVDIAPRIEAAGVARILTFMKAHPEGFVSLDDARDAIATYNPHRPPPRDTAGLRKNLRQGADGRYRWHWDPRFLDHAPHPSTTTEEVLLARRLTAASAITIPVLMLRAARSDVVSEAGLQELLTLIPHAHAVNIADASHMVAGDRNDVFASAVLDFLPPVRRESDIDFGGRVPEAAMPRK</sequence>
<dbReference type="PANTHER" id="PTHR43194">
    <property type="entry name" value="HYDROLASE ALPHA/BETA FOLD FAMILY"/>
    <property type="match status" value="1"/>
</dbReference>
<dbReference type="Proteomes" id="UP000244223">
    <property type="component" value="Unassembled WGS sequence"/>
</dbReference>
<accession>A0A2T5ISC2</accession>
<evidence type="ECO:0000313" key="2">
    <source>
        <dbReference type="EMBL" id="PTQ86715.1"/>
    </source>
</evidence>
<evidence type="ECO:0000259" key="1">
    <source>
        <dbReference type="Pfam" id="PF12697"/>
    </source>
</evidence>
<dbReference type="AlphaFoldDB" id="A0A2T5ISC2"/>
<keyword evidence="3" id="KW-1185">Reference proteome</keyword>
<dbReference type="Pfam" id="PF12697">
    <property type="entry name" value="Abhydrolase_6"/>
    <property type="match status" value="1"/>
</dbReference>
<comment type="caution">
    <text evidence="2">The sequence shown here is derived from an EMBL/GenBank/DDBJ whole genome shotgun (WGS) entry which is preliminary data.</text>
</comment>
<dbReference type="SUPFAM" id="SSF53474">
    <property type="entry name" value="alpha/beta-Hydrolases"/>
    <property type="match status" value="1"/>
</dbReference>
<organism evidence="2 3">
    <name type="scientific">Agitococcus lubricus</name>
    <dbReference type="NCBI Taxonomy" id="1077255"/>
    <lineage>
        <taxon>Bacteria</taxon>
        <taxon>Pseudomonadati</taxon>
        <taxon>Pseudomonadota</taxon>
        <taxon>Gammaproteobacteria</taxon>
        <taxon>Moraxellales</taxon>
        <taxon>Moraxellaceae</taxon>
        <taxon>Agitococcus</taxon>
    </lineage>
</organism>
<dbReference type="InterPro" id="IPR000073">
    <property type="entry name" value="AB_hydrolase_1"/>
</dbReference>
<feature type="domain" description="AB hydrolase-1" evidence="1">
    <location>
        <begin position="57"/>
        <end position="302"/>
    </location>
</feature>
<dbReference type="PANTHER" id="PTHR43194:SF2">
    <property type="entry name" value="PEROXISOMAL MEMBRANE PROTEIN LPX1"/>
    <property type="match status" value="1"/>
</dbReference>